<dbReference type="SMART" id="SM00174">
    <property type="entry name" value="RHO"/>
    <property type="match status" value="1"/>
</dbReference>
<keyword evidence="12" id="KW-1185">Reference proteome</keyword>
<gene>
    <name evidence="10" type="ORF">HINF_LOCUS42887</name>
    <name evidence="11" type="ORF">HINF_LOCUS64899</name>
</gene>
<dbReference type="GO" id="GO:0003924">
    <property type="term" value="F:GTPase activity"/>
    <property type="evidence" value="ECO:0007669"/>
    <property type="project" value="InterPro"/>
</dbReference>
<evidence type="ECO:0000256" key="9">
    <source>
        <dbReference type="ARBA" id="ARBA00023289"/>
    </source>
</evidence>
<keyword evidence="6" id="KW-0342">GTP-binding</keyword>
<dbReference type="InterPro" id="IPR027417">
    <property type="entry name" value="P-loop_NTPase"/>
</dbReference>
<reference evidence="10" key="1">
    <citation type="submission" date="2023-06" db="EMBL/GenBank/DDBJ databases">
        <authorList>
            <person name="Kurt Z."/>
        </authorList>
    </citation>
    <scope>NUCLEOTIDE SEQUENCE</scope>
</reference>
<keyword evidence="5" id="KW-0547">Nucleotide-binding</keyword>
<evidence type="ECO:0000313" key="12">
    <source>
        <dbReference type="Proteomes" id="UP001642409"/>
    </source>
</evidence>
<evidence type="ECO:0000256" key="6">
    <source>
        <dbReference type="ARBA" id="ARBA00023134"/>
    </source>
</evidence>
<keyword evidence="9" id="KW-0636">Prenylation</keyword>
<dbReference type="Pfam" id="PF00071">
    <property type="entry name" value="Ras"/>
    <property type="match status" value="1"/>
</dbReference>
<evidence type="ECO:0000313" key="11">
    <source>
        <dbReference type="EMBL" id="CAL6089577.1"/>
    </source>
</evidence>
<dbReference type="PROSITE" id="PS51421">
    <property type="entry name" value="RAS"/>
    <property type="match status" value="1"/>
</dbReference>
<dbReference type="PANTHER" id="PTHR24072">
    <property type="entry name" value="RHO FAMILY GTPASE"/>
    <property type="match status" value="1"/>
</dbReference>
<dbReference type="SUPFAM" id="SSF52540">
    <property type="entry name" value="P-loop containing nucleoside triphosphate hydrolases"/>
    <property type="match status" value="1"/>
</dbReference>
<evidence type="ECO:0000256" key="2">
    <source>
        <dbReference type="ARBA" id="ARBA00010142"/>
    </source>
</evidence>
<comment type="similarity">
    <text evidence="2">Belongs to the small GTPase superfamily. Rho family.</text>
</comment>
<keyword evidence="7" id="KW-0472">Membrane</keyword>
<comment type="subcellular location">
    <subcellularLocation>
        <location evidence="1">Cell membrane</location>
        <topology evidence="1">Lipid-anchor</topology>
        <orientation evidence="1">Cytoplasmic side</orientation>
    </subcellularLocation>
</comment>
<keyword evidence="3" id="KW-1003">Cell membrane</keyword>
<dbReference type="GO" id="GO:0007264">
    <property type="term" value="P:small GTPase-mediated signal transduction"/>
    <property type="evidence" value="ECO:0007669"/>
    <property type="project" value="InterPro"/>
</dbReference>
<dbReference type="InterPro" id="IPR001806">
    <property type="entry name" value="Small_GTPase"/>
</dbReference>
<protein>
    <submittedName>
        <fullName evidence="10">Rac/Rho-like protein</fullName>
    </submittedName>
    <submittedName>
        <fullName evidence="11">Rac/Rho-like_protein</fullName>
    </submittedName>
</protein>
<comment type="caution">
    <text evidence="10">The sequence shown here is derived from an EMBL/GenBank/DDBJ whole genome shotgun (WGS) entry which is preliminary data.</text>
</comment>
<accession>A0AA86UKX5</accession>
<dbReference type="PRINTS" id="PR00449">
    <property type="entry name" value="RASTRNSFRMNG"/>
</dbReference>
<dbReference type="CDD" id="cd00157">
    <property type="entry name" value="Rho"/>
    <property type="match status" value="1"/>
</dbReference>
<dbReference type="SMART" id="SM00175">
    <property type="entry name" value="RAB"/>
    <property type="match status" value="1"/>
</dbReference>
<dbReference type="GO" id="GO:0005525">
    <property type="term" value="F:GTP binding"/>
    <property type="evidence" value="ECO:0007669"/>
    <property type="project" value="UniProtKB-KW"/>
</dbReference>
<evidence type="ECO:0000256" key="7">
    <source>
        <dbReference type="ARBA" id="ARBA00023136"/>
    </source>
</evidence>
<reference evidence="11 12" key="2">
    <citation type="submission" date="2024-07" db="EMBL/GenBank/DDBJ databases">
        <authorList>
            <person name="Akdeniz Z."/>
        </authorList>
    </citation>
    <scope>NUCLEOTIDE SEQUENCE [LARGE SCALE GENOMIC DNA]</scope>
</reference>
<keyword evidence="4" id="KW-0488">Methylation</keyword>
<dbReference type="EMBL" id="CAXDID020000420">
    <property type="protein sequence ID" value="CAL6089577.1"/>
    <property type="molecule type" value="Genomic_DNA"/>
</dbReference>
<dbReference type="InterPro" id="IPR005225">
    <property type="entry name" value="Small_GTP-bd"/>
</dbReference>
<dbReference type="NCBIfam" id="TIGR00231">
    <property type="entry name" value="small_GTP"/>
    <property type="match status" value="1"/>
</dbReference>
<dbReference type="FunFam" id="3.40.50.300:FF:000983">
    <property type="entry name" value="Rho family GTPase"/>
    <property type="match status" value="1"/>
</dbReference>
<evidence type="ECO:0000256" key="5">
    <source>
        <dbReference type="ARBA" id="ARBA00022741"/>
    </source>
</evidence>
<dbReference type="Proteomes" id="UP001642409">
    <property type="component" value="Unassembled WGS sequence"/>
</dbReference>
<keyword evidence="8" id="KW-0449">Lipoprotein</keyword>
<dbReference type="GO" id="GO:0005886">
    <property type="term" value="C:plasma membrane"/>
    <property type="evidence" value="ECO:0007669"/>
    <property type="project" value="UniProtKB-SubCell"/>
</dbReference>
<evidence type="ECO:0000313" key="10">
    <source>
        <dbReference type="EMBL" id="CAI9955242.1"/>
    </source>
</evidence>
<dbReference type="SMART" id="SM00173">
    <property type="entry name" value="RAS"/>
    <property type="match status" value="1"/>
</dbReference>
<dbReference type="EMBL" id="CATOUU010000861">
    <property type="protein sequence ID" value="CAI9955242.1"/>
    <property type="molecule type" value="Genomic_DNA"/>
</dbReference>
<evidence type="ECO:0000256" key="4">
    <source>
        <dbReference type="ARBA" id="ARBA00022481"/>
    </source>
</evidence>
<dbReference type="AlphaFoldDB" id="A0AA86UKX5"/>
<dbReference type="PROSITE" id="PS51419">
    <property type="entry name" value="RAB"/>
    <property type="match status" value="1"/>
</dbReference>
<sequence>MKIKCTLVGDNSVGKTSLLQVFSMQEFPKDYIPTVFANYQSIINIDEEQIELALWDTAGYEDYDRLRPLSYPGTDIVLLCYAINNPQSIINIIQKWAPEVKHHLPTVPTILVGTKNDLCLSSKNAVQINYAEQIAQQIGAQAHFLCSAALNQNVFPLMDEIARMFKSKERKVKKKCF</sequence>
<name>A0AA86UKX5_9EUKA</name>
<evidence type="ECO:0000256" key="8">
    <source>
        <dbReference type="ARBA" id="ARBA00023288"/>
    </source>
</evidence>
<dbReference type="InterPro" id="IPR003578">
    <property type="entry name" value="Small_GTPase_Rho"/>
</dbReference>
<proteinExistence type="inferred from homology"/>
<dbReference type="PROSITE" id="PS51420">
    <property type="entry name" value="RHO"/>
    <property type="match status" value="1"/>
</dbReference>
<organism evidence="10">
    <name type="scientific">Hexamita inflata</name>
    <dbReference type="NCBI Taxonomy" id="28002"/>
    <lineage>
        <taxon>Eukaryota</taxon>
        <taxon>Metamonada</taxon>
        <taxon>Diplomonadida</taxon>
        <taxon>Hexamitidae</taxon>
        <taxon>Hexamitinae</taxon>
        <taxon>Hexamita</taxon>
    </lineage>
</organism>
<evidence type="ECO:0000256" key="1">
    <source>
        <dbReference type="ARBA" id="ARBA00004342"/>
    </source>
</evidence>
<evidence type="ECO:0000256" key="3">
    <source>
        <dbReference type="ARBA" id="ARBA00022475"/>
    </source>
</evidence>
<dbReference type="Gene3D" id="3.40.50.300">
    <property type="entry name" value="P-loop containing nucleotide triphosphate hydrolases"/>
    <property type="match status" value="1"/>
</dbReference>